<dbReference type="PANTHER" id="PTHR46082">
    <property type="entry name" value="ATP/GTP-BINDING PROTEIN-RELATED"/>
    <property type="match status" value="1"/>
</dbReference>
<dbReference type="EMBL" id="CDMC01000001">
    <property type="protein sequence ID" value="CEL00676.1"/>
    <property type="molecule type" value="Genomic_DNA"/>
</dbReference>
<organism evidence="1 2">
    <name type="scientific">Aspergillus calidoustus</name>
    <dbReference type="NCBI Taxonomy" id="454130"/>
    <lineage>
        <taxon>Eukaryota</taxon>
        <taxon>Fungi</taxon>
        <taxon>Dikarya</taxon>
        <taxon>Ascomycota</taxon>
        <taxon>Pezizomycotina</taxon>
        <taxon>Eurotiomycetes</taxon>
        <taxon>Eurotiomycetidae</taxon>
        <taxon>Eurotiales</taxon>
        <taxon>Aspergillaceae</taxon>
        <taxon>Aspergillus</taxon>
        <taxon>Aspergillus subgen. Nidulantes</taxon>
    </lineage>
</organism>
<dbReference type="GO" id="GO:0009116">
    <property type="term" value="P:nucleoside metabolic process"/>
    <property type="evidence" value="ECO:0007669"/>
    <property type="project" value="InterPro"/>
</dbReference>
<protein>
    <submittedName>
        <fullName evidence="1">Uncharacterized protein</fullName>
    </submittedName>
</protein>
<dbReference type="GO" id="GO:0003824">
    <property type="term" value="F:catalytic activity"/>
    <property type="evidence" value="ECO:0007669"/>
    <property type="project" value="InterPro"/>
</dbReference>
<dbReference type="Gene3D" id="3.40.50.1580">
    <property type="entry name" value="Nucleoside phosphorylase domain"/>
    <property type="match status" value="1"/>
</dbReference>
<gene>
    <name evidence="1" type="ORF">ASPCAL00274</name>
</gene>
<dbReference type="OrthoDB" id="1577640at2759"/>
<keyword evidence="2" id="KW-1185">Reference proteome</keyword>
<dbReference type="InterPro" id="IPR035994">
    <property type="entry name" value="Nucleoside_phosphorylase_sf"/>
</dbReference>
<sequence length="229" mass="26116">MAPLFSDRAKLSCDEYTVAWLCVLDYEYDVATALLDEEHDTPSKPHNGPNSYTAGRIGGHNMVIAKSNQMPAQPLHTCSEPLTRYALGCWWALVVALRMPQDRTTRETQQRISFLGMSLLANPKEIMEESLQYDKGKRGRRGFKIESHINSPPDLLISAIYKLSGDHRFKRGNMAEYIEEAQSKLEAMGMSHFSFPGRHHDILFRAEYNRPNENEDHCQSCDRNISVPK</sequence>
<dbReference type="STRING" id="454130.A0A0U5GIK1"/>
<accession>A0A0U5GIK1</accession>
<name>A0A0U5GIK1_ASPCI</name>
<dbReference type="InterPro" id="IPR053137">
    <property type="entry name" value="NLR-like"/>
</dbReference>
<dbReference type="OMA" id="TRSTIIY"/>
<proteinExistence type="predicted"/>
<evidence type="ECO:0000313" key="1">
    <source>
        <dbReference type="EMBL" id="CEL00676.1"/>
    </source>
</evidence>
<dbReference type="PANTHER" id="PTHR46082:SF6">
    <property type="entry name" value="AAA+ ATPASE DOMAIN-CONTAINING PROTEIN-RELATED"/>
    <property type="match status" value="1"/>
</dbReference>
<reference evidence="2" key="1">
    <citation type="journal article" date="2016" name="Genome Announc.">
        <title>Draft genome sequences of fungus Aspergillus calidoustus.</title>
        <authorList>
            <person name="Horn F."/>
            <person name="Linde J."/>
            <person name="Mattern D.J."/>
            <person name="Walther G."/>
            <person name="Guthke R."/>
            <person name="Scherlach K."/>
            <person name="Martin K."/>
            <person name="Brakhage A.A."/>
            <person name="Petzke L."/>
            <person name="Valiante V."/>
        </authorList>
    </citation>
    <scope>NUCLEOTIDE SEQUENCE [LARGE SCALE GENOMIC DNA]</scope>
    <source>
        <strain evidence="2">SF006504</strain>
    </source>
</reference>
<dbReference type="AlphaFoldDB" id="A0A0U5GIK1"/>
<evidence type="ECO:0000313" key="2">
    <source>
        <dbReference type="Proteomes" id="UP000054771"/>
    </source>
</evidence>
<dbReference type="Proteomes" id="UP000054771">
    <property type="component" value="Unassembled WGS sequence"/>
</dbReference>